<organism evidence="2 3">
    <name type="scientific">Faecalibacillus faecis</name>
    <dbReference type="NCBI Taxonomy" id="1982628"/>
    <lineage>
        <taxon>Bacteria</taxon>
        <taxon>Bacillati</taxon>
        <taxon>Bacillota</taxon>
        <taxon>Erysipelotrichia</taxon>
        <taxon>Erysipelotrichales</taxon>
        <taxon>Coprobacillaceae</taxon>
        <taxon>Faecalibacillus</taxon>
    </lineage>
</organism>
<dbReference type="GO" id="GO:0006310">
    <property type="term" value="P:DNA recombination"/>
    <property type="evidence" value="ECO:0007669"/>
    <property type="project" value="TreeGrafter"/>
</dbReference>
<gene>
    <name evidence="2" type="ORF">C7U55_04700</name>
</gene>
<protein>
    <recommendedName>
        <fullName evidence="1">Transposase (putative) YhgA-like domain-containing protein</fullName>
    </recommendedName>
</protein>
<evidence type="ECO:0000313" key="2">
    <source>
        <dbReference type="EMBL" id="PST41440.1"/>
    </source>
</evidence>
<dbReference type="InterPro" id="IPR051699">
    <property type="entry name" value="Rpn/YhgA-like_nuclease"/>
</dbReference>
<dbReference type="EMBL" id="PYLP01000003">
    <property type="protein sequence ID" value="PST41440.1"/>
    <property type="molecule type" value="Genomic_DNA"/>
</dbReference>
<keyword evidence="3" id="KW-1185">Reference proteome</keyword>
<sequence length="321" mass="36938">MVVTTQISSDSACKKLFRNNQRFAAFFNAIMFDGKQAIDYKTLQHQENDQSTFIDEALKEKIDIKRYRDMVKKVSINANLCILAIEHQSAQDTKMALRIAIYDILGYYNQLENGKKIVPTLTIVFYTGEKEWTAPTSLQGMMKDIPTELQGHLNDWKFEVVSLKDIDTSKISDRDMKDCIEMSKEMFAGNYEGLMQNKIINREMMLIAGAFTHTDIKEEDLPEGDEINMCEGMDRLFQRFENQGMEKGETIGFKKGERSGIEKGKREEKQNTLKDLLKVKLGTLSRPLEKQLTNTSLEKLNQLTLNIFNVTNEEDVLKIIN</sequence>
<dbReference type="AlphaFoldDB" id="A0A2T3G1M1"/>
<dbReference type="PANTHER" id="PTHR34611:SF2">
    <property type="entry name" value="INACTIVE RECOMBINATION-PROMOTING NUCLEASE-LIKE PROTEIN RPNE-RELATED"/>
    <property type="match status" value="1"/>
</dbReference>
<dbReference type="Proteomes" id="UP000241201">
    <property type="component" value="Unassembled WGS sequence"/>
</dbReference>
<evidence type="ECO:0000259" key="1">
    <source>
        <dbReference type="Pfam" id="PF04754"/>
    </source>
</evidence>
<comment type="caution">
    <text evidence="2">The sequence shown here is derived from an EMBL/GenBank/DDBJ whole genome shotgun (WGS) entry which is preliminary data.</text>
</comment>
<proteinExistence type="predicted"/>
<evidence type="ECO:0000313" key="3">
    <source>
        <dbReference type="Proteomes" id="UP000241201"/>
    </source>
</evidence>
<name>A0A2T3G1M1_9FIRM</name>
<dbReference type="InterPro" id="IPR006842">
    <property type="entry name" value="Transposase_31"/>
</dbReference>
<reference evidence="3" key="1">
    <citation type="submission" date="2018-03" db="EMBL/GenBank/DDBJ databases">
        <title>Lachnoclostridium SNUG30370 gen.nov., sp.nov., isolated from human faeces.</title>
        <authorList>
            <person name="Seo B."/>
            <person name="Jeon K."/>
            <person name="Ko G."/>
        </authorList>
    </citation>
    <scope>NUCLEOTIDE SEQUENCE [LARGE SCALE GENOMIC DNA]</scope>
    <source>
        <strain evidence="3">SNUG30370</strain>
    </source>
</reference>
<dbReference type="GO" id="GO:1990238">
    <property type="term" value="F:double-stranded DNA endonuclease activity"/>
    <property type="evidence" value="ECO:0007669"/>
    <property type="project" value="TreeGrafter"/>
</dbReference>
<accession>A0A2T3G1M1</accession>
<feature type="domain" description="Transposase (putative) YhgA-like" evidence="1">
    <location>
        <begin position="10"/>
        <end position="192"/>
    </location>
</feature>
<dbReference type="PANTHER" id="PTHR34611">
    <property type="match status" value="1"/>
</dbReference>
<dbReference type="Pfam" id="PF04754">
    <property type="entry name" value="Transposase_31"/>
    <property type="match status" value="1"/>
</dbReference>